<dbReference type="Pfam" id="PF24758">
    <property type="entry name" value="LRR_At5g56370"/>
    <property type="match status" value="1"/>
</dbReference>
<dbReference type="InterPro" id="IPR032675">
    <property type="entry name" value="LRR_dom_sf"/>
</dbReference>
<evidence type="ECO:0000313" key="2">
    <source>
        <dbReference type="Proteomes" id="UP000694864"/>
    </source>
</evidence>
<dbReference type="Pfam" id="PF08387">
    <property type="entry name" value="FBD"/>
    <property type="match status" value="1"/>
</dbReference>
<evidence type="ECO:0000259" key="1">
    <source>
        <dbReference type="SMART" id="SM00579"/>
    </source>
</evidence>
<dbReference type="Proteomes" id="UP000694864">
    <property type="component" value="Chromosome 15"/>
</dbReference>
<dbReference type="Gene3D" id="3.80.10.10">
    <property type="entry name" value="Ribonuclease Inhibitor"/>
    <property type="match status" value="1"/>
</dbReference>
<keyword evidence="2" id="KW-1185">Reference proteome</keyword>
<dbReference type="InterPro" id="IPR055411">
    <property type="entry name" value="LRR_FXL15/At3g58940/PEG3-like"/>
</dbReference>
<dbReference type="SMART" id="SM00579">
    <property type="entry name" value="FBD"/>
    <property type="match status" value="1"/>
</dbReference>
<dbReference type="InterPro" id="IPR050232">
    <property type="entry name" value="FBL13/AtMIF1-like"/>
</dbReference>
<dbReference type="PANTHER" id="PTHR31900:SF34">
    <property type="entry name" value="EMB|CAB62440.1-RELATED"/>
    <property type="match status" value="1"/>
</dbReference>
<reference evidence="2" key="1">
    <citation type="journal article" date="2014" name="Nat. Commun.">
        <title>The emerging biofuel crop Camelina sativa retains a highly undifferentiated hexaploid genome structure.</title>
        <authorList>
            <person name="Kagale S."/>
            <person name="Koh C."/>
            <person name="Nixon J."/>
            <person name="Bollina V."/>
            <person name="Clarke W.E."/>
            <person name="Tuteja R."/>
            <person name="Spillane C."/>
            <person name="Robinson S.J."/>
            <person name="Links M.G."/>
            <person name="Clarke C."/>
            <person name="Higgins E.E."/>
            <person name="Huebert T."/>
            <person name="Sharpe A.G."/>
            <person name="Parkin I.A."/>
        </authorList>
    </citation>
    <scope>NUCLEOTIDE SEQUENCE [LARGE SCALE GENOMIC DNA]</scope>
    <source>
        <strain evidence="2">cv. DH55</strain>
    </source>
</reference>
<dbReference type="RefSeq" id="XP_019092169.1">
    <property type="nucleotide sequence ID" value="XM_019236624.1"/>
</dbReference>
<sequence length="364" mass="42342">MFLSKRWRFVWTMLPKLDYTKSNRRGYRKICGWDFIDKSLQLHKAPSLELLSIQINHQKCPVDFDIGKWVDRCVRELILRINFIPTTANPTSLPKSLYSSKALVKLSLSGRFLVDVPSPACLPSLKSLVLKFVVYKDQDSHVKLLSGCPVLRYLYVLRDNHCNVTRFSVKVPSLEKLEYVDRSFFHNDKRLVIDCPRLNYLYNSGSFRDGFLIKNMPRLDVAKVLRYGYHPNEEFLTSLSSVRFLVLGPIKVAVFSAINFSRLINFTLRIHCLDNWLEPLMLLLHKAPKLKALKITSVEDFRWKGFGGRRAEKKFLAYILANSNCLKTVRISLRPYKADEVKKKIMELESMYRVSTSAQVQFYA</sequence>
<organism evidence="2 3">
    <name type="scientific">Camelina sativa</name>
    <name type="common">False flax</name>
    <name type="synonym">Myagrum sativum</name>
    <dbReference type="NCBI Taxonomy" id="90675"/>
    <lineage>
        <taxon>Eukaryota</taxon>
        <taxon>Viridiplantae</taxon>
        <taxon>Streptophyta</taxon>
        <taxon>Embryophyta</taxon>
        <taxon>Tracheophyta</taxon>
        <taxon>Spermatophyta</taxon>
        <taxon>Magnoliopsida</taxon>
        <taxon>eudicotyledons</taxon>
        <taxon>Gunneridae</taxon>
        <taxon>Pentapetalae</taxon>
        <taxon>rosids</taxon>
        <taxon>malvids</taxon>
        <taxon>Brassicales</taxon>
        <taxon>Brassicaceae</taxon>
        <taxon>Camelineae</taxon>
        <taxon>Camelina</taxon>
    </lineage>
</organism>
<reference evidence="3" key="2">
    <citation type="submission" date="2025-08" db="UniProtKB">
        <authorList>
            <consortium name="RefSeq"/>
        </authorList>
    </citation>
    <scope>IDENTIFICATION</scope>
    <source>
        <tissue evidence="3">Leaf</tissue>
    </source>
</reference>
<gene>
    <name evidence="3" type="primary">LOC104748117</name>
</gene>
<protein>
    <submittedName>
        <fullName evidence="3">F-box/FBD/LRR-repeat protein At1g22000</fullName>
    </submittedName>
</protein>
<accession>A0ABM1QZI1</accession>
<dbReference type="InterPro" id="IPR006566">
    <property type="entry name" value="FBD"/>
</dbReference>
<dbReference type="GeneID" id="104748117"/>
<dbReference type="SUPFAM" id="SSF52058">
    <property type="entry name" value="L domain-like"/>
    <property type="match status" value="1"/>
</dbReference>
<feature type="domain" description="FBD" evidence="1">
    <location>
        <begin position="292"/>
        <end position="363"/>
    </location>
</feature>
<evidence type="ECO:0000313" key="3">
    <source>
        <dbReference type="RefSeq" id="XP_019092169.1"/>
    </source>
</evidence>
<proteinExistence type="predicted"/>
<name>A0ABM1QZI1_CAMSA</name>
<dbReference type="PANTHER" id="PTHR31900">
    <property type="entry name" value="F-BOX/RNI SUPERFAMILY PROTEIN-RELATED"/>
    <property type="match status" value="1"/>
</dbReference>